<keyword evidence="2" id="KW-0342">GTP-binding</keyword>
<dbReference type="SMART" id="SM00173">
    <property type="entry name" value="RAS"/>
    <property type="match status" value="1"/>
</dbReference>
<evidence type="ECO:0000256" key="1">
    <source>
        <dbReference type="ARBA" id="ARBA00022741"/>
    </source>
</evidence>
<dbReference type="PANTHER" id="PTHR24072">
    <property type="entry name" value="RHO FAMILY GTPASE"/>
    <property type="match status" value="1"/>
</dbReference>
<dbReference type="EMBL" id="CP142730">
    <property type="protein sequence ID" value="WUR03404.1"/>
    <property type="molecule type" value="Genomic_DNA"/>
</dbReference>
<dbReference type="AlphaFoldDB" id="A0AAX4JBR6"/>
<accession>A0AAX4JBR6</accession>
<evidence type="ECO:0000256" key="2">
    <source>
        <dbReference type="ARBA" id="ARBA00023134"/>
    </source>
</evidence>
<organism evidence="3 4">
    <name type="scientific">Vairimorpha necatrix</name>
    <dbReference type="NCBI Taxonomy" id="6039"/>
    <lineage>
        <taxon>Eukaryota</taxon>
        <taxon>Fungi</taxon>
        <taxon>Fungi incertae sedis</taxon>
        <taxon>Microsporidia</taxon>
        <taxon>Nosematidae</taxon>
        <taxon>Vairimorpha</taxon>
    </lineage>
</organism>
<dbReference type="InterPro" id="IPR001806">
    <property type="entry name" value="Small_GTPase"/>
</dbReference>
<keyword evidence="4" id="KW-1185">Reference proteome</keyword>
<dbReference type="Gene3D" id="3.40.50.300">
    <property type="entry name" value="P-loop containing nucleotide triphosphate hydrolases"/>
    <property type="match status" value="1"/>
</dbReference>
<dbReference type="GO" id="GO:0005525">
    <property type="term" value="F:GTP binding"/>
    <property type="evidence" value="ECO:0007669"/>
    <property type="project" value="UniProtKB-KW"/>
</dbReference>
<name>A0AAX4JBR6_9MICR</name>
<keyword evidence="1" id="KW-0547">Nucleotide-binding</keyword>
<sequence length="151" mass="17505">MVDGRQVLLKHIVVLGYGTCGKTSILNRQINHKFDEKLESTIFTSANIEYKEKNYLVKLNLWDTAEQDEFSRFKHLVLPNDHYVLICFNVDNRKSYSEVTNTIIPQINKIYPETKYFLAATKIDLRGDKKTLEKLASEGDSPITQNEGMRF</sequence>
<dbReference type="PROSITE" id="PS51420">
    <property type="entry name" value="RHO"/>
    <property type="match status" value="1"/>
</dbReference>
<dbReference type="GO" id="GO:0007264">
    <property type="term" value="P:small GTPase-mediated signal transduction"/>
    <property type="evidence" value="ECO:0007669"/>
    <property type="project" value="InterPro"/>
</dbReference>
<dbReference type="KEGG" id="vnx:VNE69_05001"/>
<dbReference type="RefSeq" id="XP_065329549.1">
    <property type="nucleotide sequence ID" value="XM_065473477.1"/>
</dbReference>
<proteinExistence type="predicted"/>
<evidence type="ECO:0000313" key="4">
    <source>
        <dbReference type="Proteomes" id="UP001334084"/>
    </source>
</evidence>
<reference evidence="3" key="1">
    <citation type="journal article" date="2024" name="BMC Genomics">
        <title>Functional annotation of a divergent genome using sequence and structure-based similarity.</title>
        <authorList>
            <person name="Svedberg D."/>
            <person name="Winiger R.R."/>
            <person name="Berg A."/>
            <person name="Sharma H."/>
            <person name="Tellgren-Roth C."/>
            <person name="Debrunner-Vossbrinck B.A."/>
            <person name="Vossbrinck C.R."/>
            <person name="Barandun J."/>
        </authorList>
    </citation>
    <scope>NUCLEOTIDE SEQUENCE</scope>
    <source>
        <strain evidence="3">Illinois isolate</strain>
    </source>
</reference>
<gene>
    <name evidence="3" type="ORF">VNE69_05001</name>
</gene>
<dbReference type="PRINTS" id="PR00449">
    <property type="entry name" value="RASTRNSFRMNG"/>
</dbReference>
<dbReference type="InterPro" id="IPR005225">
    <property type="entry name" value="Small_GTP-bd"/>
</dbReference>
<dbReference type="GO" id="GO:0003924">
    <property type="term" value="F:GTPase activity"/>
    <property type="evidence" value="ECO:0007669"/>
    <property type="project" value="InterPro"/>
</dbReference>
<dbReference type="InterPro" id="IPR003578">
    <property type="entry name" value="Small_GTPase_Rho"/>
</dbReference>
<dbReference type="NCBIfam" id="TIGR00231">
    <property type="entry name" value="small_GTP"/>
    <property type="match status" value="1"/>
</dbReference>
<dbReference type="SMART" id="SM00175">
    <property type="entry name" value="RAB"/>
    <property type="match status" value="1"/>
</dbReference>
<evidence type="ECO:0000313" key="3">
    <source>
        <dbReference type="EMBL" id="WUR03404.1"/>
    </source>
</evidence>
<dbReference type="GeneID" id="90541225"/>
<dbReference type="Proteomes" id="UP001334084">
    <property type="component" value="Chromosome 5"/>
</dbReference>
<dbReference type="PROSITE" id="PS51419">
    <property type="entry name" value="RAB"/>
    <property type="match status" value="1"/>
</dbReference>
<dbReference type="SMART" id="SM00174">
    <property type="entry name" value="RHO"/>
    <property type="match status" value="1"/>
</dbReference>
<dbReference type="SUPFAM" id="SSF52540">
    <property type="entry name" value="P-loop containing nucleoside triphosphate hydrolases"/>
    <property type="match status" value="1"/>
</dbReference>
<dbReference type="InterPro" id="IPR027417">
    <property type="entry name" value="P-loop_NTPase"/>
</dbReference>
<protein>
    <submittedName>
        <fullName evidence="3">Rho Ras-like GTP-binding protein</fullName>
    </submittedName>
</protein>
<dbReference type="Pfam" id="PF00071">
    <property type="entry name" value="Ras"/>
    <property type="match status" value="1"/>
</dbReference>